<feature type="domain" description="CCHC-type" evidence="2">
    <location>
        <begin position="235"/>
        <end position="250"/>
    </location>
</feature>
<dbReference type="OrthoDB" id="5953249at2759"/>
<dbReference type="InterPro" id="IPR040151">
    <property type="entry name" value="Gfd2/YDR514C-like"/>
</dbReference>
<dbReference type="Pfam" id="PF21762">
    <property type="entry name" value="DEDDh_C"/>
    <property type="match status" value="2"/>
</dbReference>
<keyword evidence="1" id="KW-0863">Zinc-finger</keyword>
<dbReference type="InterPro" id="IPR048519">
    <property type="entry name" value="Gfd2/YDR514C-like_C"/>
</dbReference>
<gene>
    <name evidence="3 5" type="ORF">BDZ99DRAFT_475719</name>
</gene>
<evidence type="ECO:0000313" key="5">
    <source>
        <dbReference type="RefSeq" id="XP_033577807.1"/>
    </source>
</evidence>
<reference evidence="5" key="2">
    <citation type="submission" date="2020-04" db="EMBL/GenBank/DDBJ databases">
        <authorList>
            <consortium name="NCBI Genome Project"/>
        </authorList>
    </citation>
    <scope>NUCLEOTIDE SEQUENCE</scope>
    <source>
        <strain evidence="5">CBS 304.34</strain>
    </source>
</reference>
<organism evidence="3">
    <name type="scientific">Mytilinidion resinicola</name>
    <dbReference type="NCBI Taxonomy" id="574789"/>
    <lineage>
        <taxon>Eukaryota</taxon>
        <taxon>Fungi</taxon>
        <taxon>Dikarya</taxon>
        <taxon>Ascomycota</taxon>
        <taxon>Pezizomycotina</taxon>
        <taxon>Dothideomycetes</taxon>
        <taxon>Pleosporomycetidae</taxon>
        <taxon>Mytilinidiales</taxon>
        <taxon>Mytilinidiaceae</taxon>
        <taxon>Mytilinidion</taxon>
    </lineage>
</organism>
<dbReference type="GeneID" id="54462902"/>
<protein>
    <recommendedName>
        <fullName evidence="2">CCHC-type domain-containing protein</fullName>
    </recommendedName>
</protein>
<evidence type="ECO:0000313" key="4">
    <source>
        <dbReference type="Proteomes" id="UP000504636"/>
    </source>
</evidence>
<reference evidence="5" key="3">
    <citation type="submission" date="2025-04" db="UniProtKB">
        <authorList>
            <consortium name="RefSeq"/>
        </authorList>
    </citation>
    <scope>IDENTIFICATION</scope>
    <source>
        <strain evidence="5">CBS 304.34</strain>
    </source>
</reference>
<accession>A0A6A6YQN4</accession>
<keyword evidence="1" id="KW-0862">Zinc</keyword>
<keyword evidence="1" id="KW-0479">Metal-binding</keyword>
<evidence type="ECO:0000256" key="1">
    <source>
        <dbReference type="PROSITE-ProRule" id="PRU00047"/>
    </source>
</evidence>
<dbReference type="PROSITE" id="PS50158">
    <property type="entry name" value="ZF_CCHC"/>
    <property type="match status" value="1"/>
</dbReference>
<dbReference type="GO" id="GO:0008270">
    <property type="term" value="F:zinc ion binding"/>
    <property type="evidence" value="ECO:0007669"/>
    <property type="project" value="UniProtKB-KW"/>
</dbReference>
<dbReference type="PANTHER" id="PTHR28083:SF1">
    <property type="entry name" value="GOOD FOR FULL DBP5 ACTIVITY PROTEIN 2"/>
    <property type="match status" value="1"/>
</dbReference>
<reference evidence="3 5" key="1">
    <citation type="journal article" date="2020" name="Stud. Mycol.">
        <title>101 Dothideomycetes genomes: a test case for predicting lifestyles and emergence of pathogens.</title>
        <authorList>
            <person name="Haridas S."/>
            <person name="Albert R."/>
            <person name="Binder M."/>
            <person name="Bloem J."/>
            <person name="Labutti K."/>
            <person name="Salamov A."/>
            <person name="Andreopoulos B."/>
            <person name="Baker S."/>
            <person name="Barry K."/>
            <person name="Bills G."/>
            <person name="Bluhm B."/>
            <person name="Cannon C."/>
            <person name="Castanera R."/>
            <person name="Culley D."/>
            <person name="Daum C."/>
            <person name="Ezra D."/>
            <person name="Gonzalez J."/>
            <person name="Henrissat B."/>
            <person name="Kuo A."/>
            <person name="Liang C."/>
            <person name="Lipzen A."/>
            <person name="Lutzoni F."/>
            <person name="Magnuson J."/>
            <person name="Mondo S."/>
            <person name="Nolan M."/>
            <person name="Ohm R."/>
            <person name="Pangilinan J."/>
            <person name="Park H.-J."/>
            <person name="Ramirez L."/>
            <person name="Alfaro M."/>
            <person name="Sun H."/>
            <person name="Tritt A."/>
            <person name="Yoshinaga Y."/>
            <person name="Zwiers L.-H."/>
            <person name="Turgeon B."/>
            <person name="Goodwin S."/>
            <person name="Spatafora J."/>
            <person name="Crous P."/>
            <person name="Grigoriev I."/>
        </authorList>
    </citation>
    <scope>NUCLEOTIDE SEQUENCE</scope>
    <source>
        <strain evidence="3 5">CBS 304.34</strain>
    </source>
</reference>
<sequence length="287" mass="32028">MPELSLTSQAGLPNPDKIQSWAQAVPTIDTSIVAPWDTARANDEARWLSSQAPSHCKFPSLARRLLDISHTKVLQHALLEGEDLMINAIDLEWHGREPRELTEVGLAVLDTRDIRGVEPGQNGENWLKQILGQLSRRLTPRRWRRMSCIGPKRKQVTGLAKLCGELDINPKELHNCGNDIAYTMMCAILMAGHGGKGAETFDEKTTSMAQLTENVQAATLASSKENDLQGVLKFCTRCSQDGHLVVDCEEQVQCAHCFAAGDWYKAYSHQTDRCKSEFFRKRGAMKL</sequence>
<dbReference type="PANTHER" id="PTHR28083">
    <property type="entry name" value="GOOD FOR FULL DBP5 ACTIVITY PROTEIN 2"/>
    <property type="match status" value="1"/>
</dbReference>
<proteinExistence type="predicted"/>
<dbReference type="RefSeq" id="XP_033577807.1">
    <property type="nucleotide sequence ID" value="XM_033722009.1"/>
</dbReference>
<keyword evidence="4" id="KW-1185">Reference proteome</keyword>
<dbReference type="AlphaFoldDB" id="A0A6A6YQN4"/>
<dbReference type="InterPro" id="IPR001878">
    <property type="entry name" value="Znf_CCHC"/>
</dbReference>
<name>A0A6A6YQN4_9PEZI</name>
<evidence type="ECO:0000259" key="2">
    <source>
        <dbReference type="PROSITE" id="PS50158"/>
    </source>
</evidence>
<dbReference type="EMBL" id="MU003699">
    <property type="protein sequence ID" value="KAF2810843.1"/>
    <property type="molecule type" value="Genomic_DNA"/>
</dbReference>
<dbReference type="GO" id="GO:0003676">
    <property type="term" value="F:nucleic acid binding"/>
    <property type="evidence" value="ECO:0007669"/>
    <property type="project" value="InterPro"/>
</dbReference>
<dbReference type="Proteomes" id="UP000504636">
    <property type="component" value="Unplaced"/>
</dbReference>
<dbReference type="GO" id="GO:0005634">
    <property type="term" value="C:nucleus"/>
    <property type="evidence" value="ECO:0007669"/>
    <property type="project" value="TreeGrafter"/>
</dbReference>
<evidence type="ECO:0000313" key="3">
    <source>
        <dbReference type="EMBL" id="KAF2810843.1"/>
    </source>
</evidence>